<comment type="caution">
    <text evidence="7">The sequence shown here is derived from an EMBL/GenBank/DDBJ whole genome shotgun (WGS) entry which is preliminary data.</text>
</comment>
<dbReference type="SUPFAM" id="SSF47090">
    <property type="entry name" value="PGBD-like"/>
    <property type="match status" value="1"/>
</dbReference>
<dbReference type="Proteomes" id="UP000054099">
    <property type="component" value="Unassembled WGS sequence"/>
</dbReference>
<dbReference type="Gene3D" id="1.10.101.10">
    <property type="entry name" value="PGBD-like superfamily/PGBD"/>
    <property type="match status" value="1"/>
</dbReference>
<dbReference type="PROSITE" id="PS51935">
    <property type="entry name" value="NLPC_P60"/>
    <property type="match status" value="1"/>
</dbReference>
<dbReference type="AlphaFoldDB" id="A0A0V8JBU0"/>
<dbReference type="GO" id="GO:0008234">
    <property type="term" value="F:cysteine-type peptidase activity"/>
    <property type="evidence" value="ECO:0007669"/>
    <property type="project" value="UniProtKB-KW"/>
</dbReference>
<evidence type="ECO:0000256" key="1">
    <source>
        <dbReference type="ARBA" id="ARBA00007074"/>
    </source>
</evidence>
<evidence type="ECO:0000256" key="2">
    <source>
        <dbReference type="ARBA" id="ARBA00022670"/>
    </source>
</evidence>
<evidence type="ECO:0000256" key="4">
    <source>
        <dbReference type="ARBA" id="ARBA00022807"/>
    </source>
</evidence>
<evidence type="ECO:0000256" key="3">
    <source>
        <dbReference type="ARBA" id="ARBA00022801"/>
    </source>
</evidence>
<proteinExistence type="inferred from homology"/>
<keyword evidence="2" id="KW-0645">Protease</keyword>
<evidence type="ECO:0000313" key="8">
    <source>
        <dbReference type="Proteomes" id="UP000054099"/>
    </source>
</evidence>
<gene>
    <name evidence="7" type="ORF">AS030_03555</name>
</gene>
<dbReference type="InterPro" id="IPR036365">
    <property type="entry name" value="PGBD-like_sf"/>
</dbReference>
<dbReference type="InterPro" id="IPR002477">
    <property type="entry name" value="Peptidoglycan-bd-like"/>
</dbReference>
<comment type="similarity">
    <text evidence="1">Belongs to the peptidase C40 family.</text>
</comment>
<evidence type="ECO:0000313" key="7">
    <source>
        <dbReference type="EMBL" id="KSU84623.1"/>
    </source>
</evidence>
<keyword evidence="5" id="KW-0732">Signal</keyword>
<dbReference type="InterPro" id="IPR000064">
    <property type="entry name" value="NLP_P60_dom"/>
</dbReference>
<dbReference type="Pfam" id="PF00877">
    <property type="entry name" value="NLPC_P60"/>
    <property type="match status" value="1"/>
</dbReference>
<feature type="chain" id="PRO_5006893832" evidence="5">
    <location>
        <begin position="24"/>
        <end position="215"/>
    </location>
</feature>
<dbReference type="EMBL" id="LNQN01000001">
    <property type="protein sequence ID" value="KSU84623.1"/>
    <property type="molecule type" value="Genomic_DNA"/>
</dbReference>
<keyword evidence="8" id="KW-1185">Reference proteome</keyword>
<dbReference type="InterPro" id="IPR038765">
    <property type="entry name" value="Papain-like_cys_pep_sf"/>
</dbReference>
<dbReference type="PANTHER" id="PTHR47053:SF1">
    <property type="entry name" value="MUREIN DD-ENDOPEPTIDASE MEPH-RELATED"/>
    <property type="match status" value="1"/>
</dbReference>
<dbReference type="Gene3D" id="3.90.1720.10">
    <property type="entry name" value="endopeptidase domain like (from Nostoc punctiforme)"/>
    <property type="match status" value="1"/>
</dbReference>
<feature type="signal peptide" evidence="5">
    <location>
        <begin position="1"/>
        <end position="23"/>
    </location>
</feature>
<name>A0A0V8JBU0_9BACL</name>
<keyword evidence="4" id="KW-0788">Thiol protease</keyword>
<keyword evidence="3" id="KW-0378">Hydrolase</keyword>
<dbReference type="Pfam" id="PF01471">
    <property type="entry name" value="PG_binding_1"/>
    <property type="match status" value="1"/>
</dbReference>
<dbReference type="RefSeq" id="WP_061968455.1">
    <property type="nucleotide sequence ID" value="NZ_FMAV01000001.1"/>
</dbReference>
<dbReference type="PANTHER" id="PTHR47053">
    <property type="entry name" value="MUREIN DD-ENDOPEPTIDASE MEPH-RELATED"/>
    <property type="match status" value="1"/>
</dbReference>
<evidence type="ECO:0000259" key="6">
    <source>
        <dbReference type="PROSITE" id="PS51935"/>
    </source>
</evidence>
<protein>
    <submittedName>
        <fullName evidence="7">Endopeptidase</fullName>
    </submittedName>
</protein>
<accession>A0A0V8JBU0</accession>
<feature type="domain" description="NlpC/P60" evidence="6">
    <location>
        <begin position="94"/>
        <end position="215"/>
    </location>
</feature>
<dbReference type="SUPFAM" id="SSF54001">
    <property type="entry name" value="Cysteine proteinases"/>
    <property type="match status" value="1"/>
</dbReference>
<dbReference type="GO" id="GO:0006508">
    <property type="term" value="P:proteolysis"/>
    <property type="evidence" value="ECO:0007669"/>
    <property type="project" value="UniProtKB-KW"/>
</dbReference>
<evidence type="ECO:0000256" key="5">
    <source>
        <dbReference type="SAM" id="SignalP"/>
    </source>
</evidence>
<dbReference type="OrthoDB" id="9813368at2"/>
<organism evidence="7 8">
    <name type="scientific">Fictibacillus enclensis</name>
    <dbReference type="NCBI Taxonomy" id="1017270"/>
    <lineage>
        <taxon>Bacteria</taxon>
        <taxon>Bacillati</taxon>
        <taxon>Bacillota</taxon>
        <taxon>Bacilli</taxon>
        <taxon>Bacillales</taxon>
        <taxon>Fictibacillaceae</taxon>
        <taxon>Fictibacillus</taxon>
    </lineage>
</organism>
<dbReference type="InterPro" id="IPR036366">
    <property type="entry name" value="PGBDSf"/>
</dbReference>
<reference evidence="7 8" key="1">
    <citation type="journal article" date="2014" name="Antonie Van Leeuwenhoek">
        <title>Fictibacillus enclensis sp. nov., isolated from marine sediment.</title>
        <authorList>
            <person name="Dastager S.G."/>
            <person name="Mawlankar R."/>
            <person name="Srinivasan K."/>
            <person name="Tang S.K."/>
            <person name="Lee J.C."/>
            <person name="Ramana V.V."/>
            <person name="Shouche Y.S."/>
        </authorList>
    </citation>
    <scope>NUCLEOTIDE SEQUENCE [LARGE SCALE GENOMIC DNA]</scope>
    <source>
        <strain evidence="7 8">NIO-1003</strain>
    </source>
</reference>
<dbReference type="InterPro" id="IPR051202">
    <property type="entry name" value="Peptidase_C40"/>
</dbReference>
<sequence>MKKLVSGMIAAGVLALNPVAGHAALGDETLKPKTTDSDVQDLQALLKDKGYFTYHKTTNYYGSYTTSAVKKLQEDKGLAVDGVAGNSVYKALGVFSKQAIVDEAKKYTGTPYEWGGETPDGFDCSGYLNYIFDRAENIDLPRTVKDIHKEGKSVDSPQVGDIVFFDINGNGELSHAGVYVGDGKFMHASSSKGVTTSELDSSYWSPRYEGAKRYR</sequence>